<evidence type="ECO:0000313" key="2">
    <source>
        <dbReference type="Proteomes" id="UP000299102"/>
    </source>
</evidence>
<sequence>MPMLYSNTPDRFVPRQRPAARRRVTCAPDGTVCRLSFLGKKLTGIESRVQYDARNSAAVKRFGAAEFRASYCTVQRTKLCRREVRHGSVAMVLNTNTAEKKEGSESV</sequence>
<gene>
    <name evidence="1" type="ORF">EVAR_3798_1</name>
</gene>
<protein>
    <submittedName>
        <fullName evidence="1">Uncharacterized protein</fullName>
    </submittedName>
</protein>
<name>A0A4C1SRR0_EUMVA</name>
<proteinExistence type="predicted"/>
<dbReference type="AlphaFoldDB" id="A0A4C1SRR0"/>
<dbReference type="Proteomes" id="UP000299102">
    <property type="component" value="Unassembled WGS sequence"/>
</dbReference>
<accession>A0A4C1SRR0</accession>
<keyword evidence="2" id="KW-1185">Reference proteome</keyword>
<evidence type="ECO:0000313" key="1">
    <source>
        <dbReference type="EMBL" id="GBP04913.1"/>
    </source>
</evidence>
<comment type="caution">
    <text evidence="1">The sequence shown here is derived from an EMBL/GenBank/DDBJ whole genome shotgun (WGS) entry which is preliminary data.</text>
</comment>
<reference evidence="1 2" key="1">
    <citation type="journal article" date="2019" name="Commun. Biol.">
        <title>The bagworm genome reveals a unique fibroin gene that provides high tensile strength.</title>
        <authorList>
            <person name="Kono N."/>
            <person name="Nakamura H."/>
            <person name="Ohtoshi R."/>
            <person name="Tomita M."/>
            <person name="Numata K."/>
            <person name="Arakawa K."/>
        </authorList>
    </citation>
    <scope>NUCLEOTIDE SEQUENCE [LARGE SCALE GENOMIC DNA]</scope>
</reference>
<organism evidence="1 2">
    <name type="scientific">Eumeta variegata</name>
    <name type="common">Bagworm moth</name>
    <name type="synonym">Eumeta japonica</name>
    <dbReference type="NCBI Taxonomy" id="151549"/>
    <lineage>
        <taxon>Eukaryota</taxon>
        <taxon>Metazoa</taxon>
        <taxon>Ecdysozoa</taxon>
        <taxon>Arthropoda</taxon>
        <taxon>Hexapoda</taxon>
        <taxon>Insecta</taxon>
        <taxon>Pterygota</taxon>
        <taxon>Neoptera</taxon>
        <taxon>Endopterygota</taxon>
        <taxon>Lepidoptera</taxon>
        <taxon>Glossata</taxon>
        <taxon>Ditrysia</taxon>
        <taxon>Tineoidea</taxon>
        <taxon>Psychidae</taxon>
        <taxon>Oiketicinae</taxon>
        <taxon>Eumeta</taxon>
    </lineage>
</organism>
<dbReference type="EMBL" id="BGZK01000015">
    <property type="protein sequence ID" value="GBP04913.1"/>
    <property type="molecule type" value="Genomic_DNA"/>
</dbReference>